<dbReference type="AlphaFoldDB" id="A0AAF0TRS1"/>
<dbReference type="EMBL" id="CP133616">
    <property type="protein sequence ID" value="WMV30427.1"/>
    <property type="molecule type" value="Genomic_DNA"/>
</dbReference>
<dbReference type="PANTHER" id="PTHR45835:SF91">
    <property type="entry name" value="RETROTRANSPOSON, TY3-GYPSY SUBCLASS-LIKE PROTEIN"/>
    <property type="match status" value="1"/>
</dbReference>
<dbReference type="SUPFAM" id="SSF53098">
    <property type="entry name" value="Ribonuclease H-like"/>
    <property type="match status" value="1"/>
</dbReference>
<accession>A0AAF0TRS1</accession>
<sequence>MREVFWWNGMKRDIADFVDRCPNCQQVKIEHQKPGGMTQEINISTWKWQVINMDFIIGLPRTRRQHDSIWVIVDRVSKSARCLAVIGGHSAKDYANLYINEIARLHGLPLFIISD</sequence>
<protein>
    <recommendedName>
        <fullName evidence="1">Integrase zinc-binding domain-containing protein</fullName>
    </recommendedName>
</protein>
<organism evidence="2 3">
    <name type="scientific">Solanum verrucosum</name>
    <dbReference type="NCBI Taxonomy" id="315347"/>
    <lineage>
        <taxon>Eukaryota</taxon>
        <taxon>Viridiplantae</taxon>
        <taxon>Streptophyta</taxon>
        <taxon>Embryophyta</taxon>
        <taxon>Tracheophyta</taxon>
        <taxon>Spermatophyta</taxon>
        <taxon>Magnoliopsida</taxon>
        <taxon>eudicotyledons</taxon>
        <taxon>Gunneridae</taxon>
        <taxon>Pentapetalae</taxon>
        <taxon>asterids</taxon>
        <taxon>lamiids</taxon>
        <taxon>Solanales</taxon>
        <taxon>Solanaceae</taxon>
        <taxon>Solanoideae</taxon>
        <taxon>Solaneae</taxon>
        <taxon>Solanum</taxon>
    </lineage>
</organism>
<dbReference type="PANTHER" id="PTHR45835">
    <property type="entry name" value="YALI0A06105P"/>
    <property type="match status" value="1"/>
</dbReference>
<evidence type="ECO:0000259" key="1">
    <source>
        <dbReference type="Pfam" id="PF17921"/>
    </source>
</evidence>
<proteinExistence type="predicted"/>
<dbReference type="InterPro" id="IPR041588">
    <property type="entry name" value="Integrase_H2C2"/>
</dbReference>
<dbReference type="Gene3D" id="3.30.420.10">
    <property type="entry name" value="Ribonuclease H-like superfamily/Ribonuclease H"/>
    <property type="match status" value="1"/>
</dbReference>
<dbReference type="Proteomes" id="UP001234989">
    <property type="component" value="Chromosome 5"/>
</dbReference>
<keyword evidence="3" id="KW-1185">Reference proteome</keyword>
<dbReference type="Gene3D" id="1.10.340.70">
    <property type="match status" value="1"/>
</dbReference>
<name>A0AAF0TRS1_SOLVR</name>
<feature type="domain" description="Integrase zinc-binding" evidence="1">
    <location>
        <begin position="1"/>
        <end position="28"/>
    </location>
</feature>
<dbReference type="InterPro" id="IPR036397">
    <property type="entry name" value="RNaseH_sf"/>
</dbReference>
<feature type="non-terminal residue" evidence="2">
    <location>
        <position position="115"/>
    </location>
</feature>
<evidence type="ECO:0000313" key="3">
    <source>
        <dbReference type="Proteomes" id="UP001234989"/>
    </source>
</evidence>
<gene>
    <name evidence="2" type="ORF">MTR67_023812</name>
</gene>
<reference evidence="2" key="1">
    <citation type="submission" date="2023-08" db="EMBL/GenBank/DDBJ databases">
        <title>A de novo genome assembly of Solanum verrucosum Schlechtendal, a Mexican diploid species geographically isolated from the other diploid A-genome species in potato relatives.</title>
        <authorList>
            <person name="Hosaka K."/>
        </authorList>
    </citation>
    <scope>NUCLEOTIDE SEQUENCE</scope>
    <source>
        <tissue evidence="2">Young leaves</tissue>
    </source>
</reference>
<evidence type="ECO:0000313" key="2">
    <source>
        <dbReference type="EMBL" id="WMV30427.1"/>
    </source>
</evidence>
<dbReference type="InterPro" id="IPR012337">
    <property type="entry name" value="RNaseH-like_sf"/>
</dbReference>
<dbReference type="Pfam" id="PF17921">
    <property type="entry name" value="Integrase_H2C2"/>
    <property type="match status" value="1"/>
</dbReference>
<dbReference type="GO" id="GO:0003676">
    <property type="term" value="F:nucleic acid binding"/>
    <property type="evidence" value="ECO:0007669"/>
    <property type="project" value="InterPro"/>
</dbReference>